<gene>
    <name evidence="3" type="ORF">TRAPUB_11267</name>
</gene>
<proteinExistence type="predicted"/>
<feature type="region of interest" description="Disordered" evidence="2">
    <location>
        <begin position="518"/>
        <end position="584"/>
    </location>
</feature>
<dbReference type="Pfam" id="PF01535">
    <property type="entry name" value="PPR"/>
    <property type="match status" value="1"/>
</dbReference>
<feature type="non-terminal residue" evidence="3">
    <location>
        <position position="735"/>
    </location>
</feature>
<keyword evidence="4" id="KW-1185">Reference proteome</keyword>
<dbReference type="EMBL" id="MNAD01000514">
    <property type="protein sequence ID" value="OJT12190.1"/>
    <property type="molecule type" value="Genomic_DNA"/>
</dbReference>
<reference evidence="3 4" key="1">
    <citation type="submission" date="2016-10" db="EMBL/GenBank/DDBJ databases">
        <title>Genome sequence of the basidiomycete white-rot fungus Trametes pubescens.</title>
        <authorList>
            <person name="Makela M.R."/>
            <person name="Granchi Z."/>
            <person name="Peng M."/>
            <person name="De Vries R.P."/>
            <person name="Grigoriev I."/>
            <person name="Riley R."/>
            <person name="Hilden K."/>
        </authorList>
    </citation>
    <scope>NUCLEOTIDE SEQUENCE [LARGE SCALE GENOMIC DNA]</scope>
    <source>
        <strain evidence="3 4">FBCC735</strain>
    </source>
</reference>
<dbReference type="PANTHER" id="PTHR47942">
    <property type="entry name" value="TETRATRICOPEPTIDE REPEAT (TPR)-LIKE SUPERFAMILY PROTEIN-RELATED"/>
    <property type="match status" value="1"/>
</dbReference>
<keyword evidence="1" id="KW-0677">Repeat</keyword>
<organism evidence="3 4">
    <name type="scientific">Trametes pubescens</name>
    <name type="common">White-rot fungus</name>
    <dbReference type="NCBI Taxonomy" id="154538"/>
    <lineage>
        <taxon>Eukaryota</taxon>
        <taxon>Fungi</taxon>
        <taxon>Dikarya</taxon>
        <taxon>Basidiomycota</taxon>
        <taxon>Agaricomycotina</taxon>
        <taxon>Agaricomycetes</taxon>
        <taxon>Polyporales</taxon>
        <taxon>Polyporaceae</taxon>
        <taxon>Trametes</taxon>
    </lineage>
</organism>
<evidence type="ECO:0000256" key="1">
    <source>
        <dbReference type="ARBA" id="ARBA00022737"/>
    </source>
</evidence>
<sequence length="735" mass="81315">MSGHLLPHALLELTLARANARLEGLACNSLRRQTAGLGRRYTHHQDFLRGPAIPDQVPFEVAEDRSLYAKRDAKRQSRSALAMGGLFPHSQDGPITELERRITELKEAPVLEEAEVLEPAFSESELVSIYEELLAVPHRAQTQDALVADPESQHQVDESTLNSVVQSLYQLDGTASIPSDPRSQYQAAITKLREILGVLETARSSEASSSNVSILSPQEWVSLVRICVREKDGEAAESVIDLMKRAEAPELEEAINTVMALYADSGDVVNTERVLATYVGQVPSERQRDLHVKSHLRSVPFGTFPANALQVLHEHETRGIPTPMRTYTRAIRTLFGVRSAVSEAQAWDLFAHMRYVAHPTPDAFLYTAMINACAPRLLEPQPARALDLWTEMTIDKGIPPTADAYTAVISACARSGQKAYVNEAFRLAKQMLDGHRDAYGNPSFRPDQKTFGALLEGAKRTGDLAKVRWILAEIISESMQAARGDLSEPVMVDDCIMTHVFHAYAAYKPAFNRSATVLIDNPSTNPTNPPNNPPEVATSSGGPGQDTPPDGPSSSVQSEAASDAESRARVPEAPRKPQFTRLLPQSNAEVLGETRALFARILKDTSSSARATASSQEGSMPPAFENVRLTPRLVNAYVSVHYSHATFDDAVHLYRTLFAQLDMHKNAWSYVEALERCTRARRGIERKQALQFAREVWEEWLPVETAWRRGLEHPEGVSARMVERAHTAMIRVFSL</sequence>
<evidence type="ECO:0000313" key="4">
    <source>
        <dbReference type="Proteomes" id="UP000184267"/>
    </source>
</evidence>
<feature type="compositionally biased region" description="Low complexity" evidence="2">
    <location>
        <begin position="545"/>
        <end position="563"/>
    </location>
</feature>
<dbReference type="OrthoDB" id="5588846at2759"/>
<accession>A0A1M2VXD3</accession>
<feature type="compositionally biased region" description="Basic and acidic residues" evidence="2">
    <location>
        <begin position="564"/>
        <end position="575"/>
    </location>
</feature>
<name>A0A1M2VXD3_TRAPU</name>
<evidence type="ECO:0000256" key="2">
    <source>
        <dbReference type="SAM" id="MobiDB-lite"/>
    </source>
</evidence>
<dbReference type="InterPro" id="IPR011990">
    <property type="entry name" value="TPR-like_helical_dom_sf"/>
</dbReference>
<dbReference type="Proteomes" id="UP000184267">
    <property type="component" value="Unassembled WGS sequence"/>
</dbReference>
<evidence type="ECO:0000313" key="3">
    <source>
        <dbReference type="EMBL" id="OJT12190.1"/>
    </source>
</evidence>
<dbReference type="InterPro" id="IPR002885">
    <property type="entry name" value="PPR_rpt"/>
</dbReference>
<dbReference type="InterPro" id="IPR051222">
    <property type="entry name" value="PPR/CCM1_RNA-binding"/>
</dbReference>
<dbReference type="AlphaFoldDB" id="A0A1M2VXD3"/>
<comment type="caution">
    <text evidence="3">The sequence shown here is derived from an EMBL/GenBank/DDBJ whole genome shotgun (WGS) entry which is preliminary data.</text>
</comment>
<dbReference type="STRING" id="154538.A0A1M2VXD3"/>
<dbReference type="Gene3D" id="1.25.40.10">
    <property type="entry name" value="Tetratricopeptide repeat domain"/>
    <property type="match status" value="1"/>
</dbReference>
<protein>
    <submittedName>
        <fullName evidence="3">Uncharacterized protein</fullName>
    </submittedName>
</protein>